<dbReference type="EMBL" id="JAJAPW010000006">
    <property type="protein sequence ID" value="MCB4799890.1"/>
    <property type="molecule type" value="Genomic_DNA"/>
</dbReference>
<dbReference type="InterPro" id="IPR056695">
    <property type="entry name" value="DUF7793"/>
</dbReference>
<dbReference type="RefSeq" id="WP_226544372.1">
    <property type="nucleotide sequence ID" value="NZ_JAJAPW010000006.1"/>
</dbReference>
<gene>
    <name evidence="2" type="ORF">LG649_13630</name>
</gene>
<sequence length="127" mass="14587">MNKSYKLSFCQIKILKPNLAEVIVDEGVIVNEIMVDEYHDFLLSNLQKPMLLFINKKNSYSYTYGALKTIAHIDNIKGMAILVKTSAALLSTETLLEVNKDRKINLKIFHENDEALNWLNIQENICI</sequence>
<comment type="caution">
    <text evidence="2">The sequence shown here is derived from an EMBL/GenBank/DDBJ whole genome shotgun (WGS) entry which is preliminary data.</text>
</comment>
<dbReference type="Pfam" id="PF25056">
    <property type="entry name" value="DUF7793"/>
    <property type="match status" value="1"/>
</dbReference>
<evidence type="ECO:0000313" key="3">
    <source>
        <dbReference type="Proteomes" id="UP001139199"/>
    </source>
</evidence>
<organism evidence="2 3">
    <name type="scientific">Neotamlana laminarinivorans</name>
    <dbReference type="NCBI Taxonomy" id="2883124"/>
    <lineage>
        <taxon>Bacteria</taxon>
        <taxon>Pseudomonadati</taxon>
        <taxon>Bacteroidota</taxon>
        <taxon>Flavobacteriia</taxon>
        <taxon>Flavobacteriales</taxon>
        <taxon>Flavobacteriaceae</taxon>
        <taxon>Neotamlana</taxon>
    </lineage>
</organism>
<dbReference type="AlphaFoldDB" id="A0A9X1L2I6"/>
<evidence type="ECO:0000313" key="2">
    <source>
        <dbReference type="EMBL" id="MCB4799890.1"/>
    </source>
</evidence>
<evidence type="ECO:0000259" key="1">
    <source>
        <dbReference type="Pfam" id="PF25056"/>
    </source>
</evidence>
<feature type="domain" description="DUF7793" evidence="1">
    <location>
        <begin position="48"/>
        <end position="120"/>
    </location>
</feature>
<dbReference type="Proteomes" id="UP001139199">
    <property type="component" value="Unassembled WGS sequence"/>
</dbReference>
<name>A0A9X1L2I6_9FLAO</name>
<reference evidence="2" key="1">
    <citation type="submission" date="2021-10" db="EMBL/GenBank/DDBJ databases">
        <title>Tamlana sargassums sp. nov., and Tamlana laminarinivorans sp. nov., two new bacteria isolated from the brown alga.</title>
        <authorList>
            <person name="Li J."/>
        </authorList>
    </citation>
    <scope>NUCLEOTIDE SEQUENCE</scope>
    <source>
        <strain evidence="2">PT2-4</strain>
    </source>
</reference>
<keyword evidence="3" id="KW-1185">Reference proteome</keyword>
<accession>A0A9X1L2I6</accession>
<proteinExistence type="predicted"/>
<protein>
    <recommendedName>
        <fullName evidence="1">DUF7793 domain-containing protein</fullName>
    </recommendedName>
</protein>